<proteinExistence type="predicted"/>
<dbReference type="Proteomes" id="UP000325289">
    <property type="component" value="Unassembled WGS sequence"/>
</dbReference>
<sequence length="37" mass="4035">MSVVHAICAMAVSAAGFRPPVCYTTLRKVVRIGEMLR</sequence>
<gene>
    <name evidence="1" type="ORF">SAMN04515678_101516</name>
</gene>
<accession>A0A1I1T7F6</accession>
<dbReference type="AlphaFoldDB" id="A0A1I1T7F6"/>
<evidence type="ECO:0000313" key="2">
    <source>
        <dbReference type="Proteomes" id="UP000325289"/>
    </source>
</evidence>
<dbReference type="EMBL" id="FOMS01000001">
    <property type="protein sequence ID" value="SFD54559.1"/>
    <property type="molecule type" value="Genomic_DNA"/>
</dbReference>
<organism evidence="1 2">
    <name type="scientific">Roseivivax sediminis</name>
    <dbReference type="NCBI Taxonomy" id="936889"/>
    <lineage>
        <taxon>Bacteria</taxon>
        <taxon>Pseudomonadati</taxon>
        <taxon>Pseudomonadota</taxon>
        <taxon>Alphaproteobacteria</taxon>
        <taxon>Rhodobacterales</taxon>
        <taxon>Roseobacteraceae</taxon>
        <taxon>Roseivivax</taxon>
    </lineage>
</organism>
<protein>
    <submittedName>
        <fullName evidence="1">Uncharacterized protein</fullName>
    </submittedName>
</protein>
<reference evidence="1 2" key="1">
    <citation type="submission" date="2016-10" db="EMBL/GenBank/DDBJ databases">
        <authorList>
            <person name="Varghese N."/>
            <person name="Submissions S."/>
        </authorList>
    </citation>
    <scope>NUCLEOTIDE SEQUENCE [LARGE SCALE GENOMIC DNA]</scope>
    <source>
        <strain evidence="2">YIM D21,KCTC 23444,ACCC 10710</strain>
    </source>
</reference>
<keyword evidence="2" id="KW-1185">Reference proteome</keyword>
<evidence type="ECO:0000313" key="1">
    <source>
        <dbReference type="EMBL" id="SFD54559.1"/>
    </source>
</evidence>
<name>A0A1I1T7F6_9RHOB</name>